<evidence type="ECO:0000313" key="12">
    <source>
        <dbReference type="EMBL" id="GGE06097.1"/>
    </source>
</evidence>
<gene>
    <name evidence="12" type="ORF">GCM10011390_26510</name>
</gene>
<evidence type="ECO:0000256" key="6">
    <source>
        <dbReference type="ARBA" id="ARBA00022692"/>
    </source>
</evidence>
<dbReference type="RefSeq" id="WP_188909145.1">
    <property type="nucleotide sequence ID" value="NZ_BMIQ01000003.1"/>
</dbReference>
<evidence type="ECO:0000256" key="9">
    <source>
        <dbReference type="ARBA" id="ARBA00025439"/>
    </source>
</evidence>
<evidence type="ECO:0000256" key="1">
    <source>
        <dbReference type="ARBA" id="ARBA00004651"/>
    </source>
</evidence>
<dbReference type="AlphaFoldDB" id="A0A916ZNI6"/>
<comment type="subunit">
    <text evidence="2">The complex is composed of two ATP-binding proteins (LsrA), two transmembrane proteins (LsrC and LsrD) and a solute-binding protein (LsrB).</text>
</comment>
<evidence type="ECO:0000256" key="11">
    <source>
        <dbReference type="SAM" id="Phobius"/>
    </source>
</evidence>
<dbReference type="GO" id="GO:0022857">
    <property type="term" value="F:transmembrane transporter activity"/>
    <property type="evidence" value="ECO:0007669"/>
    <property type="project" value="InterPro"/>
</dbReference>
<feature type="transmembrane region" description="Helical" evidence="11">
    <location>
        <begin position="240"/>
        <end position="261"/>
    </location>
</feature>
<dbReference type="PANTHER" id="PTHR32196:SF71">
    <property type="entry name" value="AUTOINDUCER 2 IMPORT SYSTEM PERMEASE PROTEIN LSRD"/>
    <property type="match status" value="1"/>
</dbReference>
<feature type="transmembrane region" description="Helical" evidence="11">
    <location>
        <begin position="119"/>
        <end position="138"/>
    </location>
</feature>
<feature type="transmembrane region" description="Helical" evidence="11">
    <location>
        <begin position="90"/>
        <end position="112"/>
    </location>
</feature>
<comment type="function">
    <text evidence="9">Part of the ABC transporter complex LsrABCD involved in autoinducer 2 (AI-2) import. Probably responsible for the translocation of the substrate across the membrane.</text>
</comment>
<evidence type="ECO:0000256" key="10">
    <source>
        <dbReference type="ARBA" id="ARBA00039381"/>
    </source>
</evidence>
<keyword evidence="6 11" id="KW-0812">Transmembrane</keyword>
<dbReference type="Proteomes" id="UP000644699">
    <property type="component" value="Unassembled WGS sequence"/>
</dbReference>
<keyword evidence="3" id="KW-0813">Transport</keyword>
<reference evidence="12" key="1">
    <citation type="journal article" date="2014" name="Int. J. Syst. Evol. Microbiol.">
        <title>Complete genome sequence of Corynebacterium casei LMG S-19264T (=DSM 44701T), isolated from a smear-ripened cheese.</title>
        <authorList>
            <consortium name="US DOE Joint Genome Institute (JGI-PGF)"/>
            <person name="Walter F."/>
            <person name="Albersmeier A."/>
            <person name="Kalinowski J."/>
            <person name="Ruckert C."/>
        </authorList>
    </citation>
    <scope>NUCLEOTIDE SEQUENCE</scope>
    <source>
        <strain evidence="12">CGMCC 1.15367</strain>
    </source>
</reference>
<keyword evidence="7 11" id="KW-1133">Transmembrane helix</keyword>
<dbReference type="PANTHER" id="PTHR32196">
    <property type="entry name" value="ABC TRANSPORTER PERMEASE PROTEIN YPHD-RELATED-RELATED"/>
    <property type="match status" value="1"/>
</dbReference>
<evidence type="ECO:0000256" key="3">
    <source>
        <dbReference type="ARBA" id="ARBA00022448"/>
    </source>
</evidence>
<feature type="transmembrane region" description="Helical" evidence="11">
    <location>
        <begin position="212"/>
        <end position="234"/>
    </location>
</feature>
<proteinExistence type="predicted"/>
<feature type="transmembrane region" description="Helical" evidence="11">
    <location>
        <begin position="294"/>
        <end position="315"/>
    </location>
</feature>
<dbReference type="CDD" id="cd06579">
    <property type="entry name" value="TM_PBP1_transp_AraH_like"/>
    <property type="match status" value="1"/>
</dbReference>
<evidence type="ECO:0000256" key="8">
    <source>
        <dbReference type="ARBA" id="ARBA00023136"/>
    </source>
</evidence>
<keyword evidence="5" id="KW-0997">Cell inner membrane</keyword>
<keyword evidence="13" id="KW-1185">Reference proteome</keyword>
<feature type="transmembrane region" description="Helical" evidence="11">
    <location>
        <begin position="39"/>
        <end position="60"/>
    </location>
</feature>
<accession>A0A916ZNI6</accession>
<comment type="caution">
    <text evidence="12">The sequence shown here is derived from an EMBL/GenBank/DDBJ whole genome shotgun (WGS) entry which is preliminary data.</text>
</comment>
<evidence type="ECO:0000256" key="4">
    <source>
        <dbReference type="ARBA" id="ARBA00022475"/>
    </source>
</evidence>
<evidence type="ECO:0000256" key="5">
    <source>
        <dbReference type="ARBA" id="ARBA00022519"/>
    </source>
</evidence>
<feature type="transmembrane region" description="Helical" evidence="11">
    <location>
        <begin position="158"/>
        <end position="181"/>
    </location>
</feature>
<evidence type="ECO:0000256" key="7">
    <source>
        <dbReference type="ARBA" id="ARBA00022989"/>
    </source>
</evidence>
<keyword evidence="4" id="KW-1003">Cell membrane</keyword>
<reference evidence="12" key="2">
    <citation type="submission" date="2020-09" db="EMBL/GenBank/DDBJ databases">
        <authorList>
            <person name="Sun Q."/>
            <person name="Zhou Y."/>
        </authorList>
    </citation>
    <scope>NUCLEOTIDE SEQUENCE</scope>
    <source>
        <strain evidence="12">CGMCC 1.15367</strain>
    </source>
</reference>
<dbReference type="GO" id="GO:0005886">
    <property type="term" value="C:plasma membrane"/>
    <property type="evidence" value="ECO:0007669"/>
    <property type="project" value="UniProtKB-SubCell"/>
</dbReference>
<name>A0A916ZNI6_9HYPH</name>
<evidence type="ECO:0000313" key="13">
    <source>
        <dbReference type="Proteomes" id="UP000644699"/>
    </source>
</evidence>
<evidence type="ECO:0000256" key="2">
    <source>
        <dbReference type="ARBA" id="ARBA00011262"/>
    </source>
</evidence>
<dbReference type="InterPro" id="IPR001851">
    <property type="entry name" value="ABC_transp_permease"/>
</dbReference>
<feature type="transmembrane region" description="Helical" evidence="11">
    <location>
        <begin position="67"/>
        <end position="84"/>
    </location>
</feature>
<keyword evidence="8 11" id="KW-0472">Membrane</keyword>
<sequence>MRPGFLRFLGWDTFLSVLCLALIAYALVAVPNFPTEFNISQAIAGVSERALIVLPMTLLVIAREIDLSVASILSLSSVVFGVVVRDSGSMSLALGAALATGGLCGAFNGLLITRLALPSLVVTLGTLAMFRGIGYILLGPASVNLFPDAFTDFGIDTVGGGVLPETILPFLVLAPCFFLLLQRSATGRRIYAIGGNPDTALYSGVRIDRIRFGLFVASGLVCGLAGIVFTARVANARADNALGLELDVITIVLLGGIHVFGGRGRLSGVLWALLLIALVRNVLGLQQIGGDAQAMTIGLLLIGTLLLGNAGQWLAGRWKGRRAA</sequence>
<comment type="subcellular location">
    <subcellularLocation>
        <location evidence="1">Cell membrane</location>
        <topology evidence="1">Multi-pass membrane protein</topology>
    </subcellularLocation>
</comment>
<organism evidence="12 13">
    <name type="scientific">Aureimonas endophytica</name>
    <dbReference type="NCBI Taxonomy" id="2027858"/>
    <lineage>
        <taxon>Bacteria</taxon>
        <taxon>Pseudomonadati</taxon>
        <taxon>Pseudomonadota</taxon>
        <taxon>Alphaproteobacteria</taxon>
        <taxon>Hyphomicrobiales</taxon>
        <taxon>Aurantimonadaceae</taxon>
        <taxon>Aureimonas</taxon>
    </lineage>
</organism>
<feature type="transmembrane region" description="Helical" evidence="11">
    <location>
        <begin position="268"/>
        <end position="288"/>
    </location>
</feature>
<dbReference type="EMBL" id="BMIQ01000003">
    <property type="protein sequence ID" value="GGE06097.1"/>
    <property type="molecule type" value="Genomic_DNA"/>
</dbReference>
<protein>
    <recommendedName>
        <fullName evidence="10">Autoinducer 2 import system permease protein LsrD</fullName>
    </recommendedName>
</protein>
<dbReference type="Pfam" id="PF02653">
    <property type="entry name" value="BPD_transp_2"/>
    <property type="match status" value="1"/>
</dbReference>